<dbReference type="SMART" id="SM01244">
    <property type="entry name" value="IRS"/>
    <property type="match status" value="1"/>
</dbReference>
<dbReference type="STRING" id="7070.D6X437"/>
<dbReference type="AlphaFoldDB" id="D6X437"/>
<dbReference type="SMART" id="SM00233">
    <property type="entry name" value="PH"/>
    <property type="match status" value="1"/>
</dbReference>
<dbReference type="SUPFAM" id="SSF50729">
    <property type="entry name" value="PH domain-like"/>
    <property type="match status" value="2"/>
</dbReference>
<dbReference type="InterPro" id="IPR011993">
    <property type="entry name" value="PH-like_dom_sf"/>
</dbReference>
<protein>
    <submittedName>
        <fullName evidence="4">Uncharacterized protein</fullName>
    </submittedName>
</protein>
<dbReference type="CDD" id="cd00821">
    <property type="entry name" value="PH"/>
    <property type="match status" value="1"/>
</dbReference>
<dbReference type="PANTHER" id="PTHR21258">
    <property type="entry name" value="DOCKING PROTEIN RELATED"/>
    <property type="match status" value="1"/>
</dbReference>
<dbReference type="InterPro" id="IPR050996">
    <property type="entry name" value="Docking_Protein_DOK"/>
</dbReference>
<dbReference type="GO" id="GO:0005737">
    <property type="term" value="C:cytoplasm"/>
    <property type="evidence" value="ECO:0000318"/>
    <property type="project" value="GO_Central"/>
</dbReference>
<dbReference type="PANTHER" id="PTHR21258:SF62">
    <property type="entry name" value="INSULIN RECEPTOR SUBSTRATE 1"/>
    <property type="match status" value="1"/>
</dbReference>
<feature type="compositionally biased region" description="Low complexity" evidence="1">
    <location>
        <begin position="271"/>
        <end position="290"/>
    </location>
</feature>
<dbReference type="OMA" id="MCESKED"/>
<dbReference type="Proteomes" id="UP000007266">
    <property type="component" value="Linkage group 10"/>
</dbReference>
<dbReference type="EMBL" id="KQ971379">
    <property type="protein sequence ID" value="EEZ97502.1"/>
    <property type="molecule type" value="Genomic_DNA"/>
</dbReference>
<evidence type="ECO:0000256" key="1">
    <source>
        <dbReference type="SAM" id="MobiDB-lite"/>
    </source>
</evidence>
<dbReference type="HOGENOM" id="CLU_035187_0_0_1"/>
<reference evidence="4 5" key="1">
    <citation type="journal article" date="2008" name="Nature">
        <title>The genome of the model beetle and pest Tribolium castaneum.</title>
        <authorList>
            <consortium name="Tribolium Genome Sequencing Consortium"/>
            <person name="Richards S."/>
            <person name="Gibbs R.A."/>
            <person name="Weinstock G.M."/>
            <person name="Brown S.J."/>
            <person name="Denell R."/>
            <person name="Beeman R.W."/>
            <person name="Gibbs R."/>
            <person name="Beeman R.W."/>
            <person name="Brown S.J."/>
            <person name="Bucher G."/>
            <person name="Friedrich M."/>
            <person name="Grimmelikhuijzen C.J."/>
            <person name="Klingler M."/>
            <person name="Lorenzen M."/>
            <person name="Richards S."/>
            <person name="Roth S."/>
            <person name="Schroder R."/>
            <person name="Tautz D."/>
            <person name="Zdobnov E.M."/>
            <person name="Muzny D."/>
            <person name="Gibbs R.A."/>
            <person name="Weinstock G.M."/>
            <person name="Attaway T."/>
            <person name="Bell S."/>
            <person name="Buhay C.J."/>
            <person name="Chandrabose M.N."/>
            <person name="Chavez D."/>
            <person name="Clerk-Blankenburg K.P."/>
            <person name="Cree A."/>
            <person name="Dao M."/>
            <person name="Davis C."/>
            <person name="Chacko J."/>
            <person name="Dinh H."/>
            <person name="Dugan-Rocha S."/>
            <person name="Fowler G."/>
            <person name="Garner T.T."/>
            <person name="Garnes J."/>
            <person name="Gnirke A."/>
            <person name="Hawes A."/>
            <person name="Hernandez J."/>
            <person name="Hines S."/>
            <person name="Holder M."/>
            <person name="Hume J."/>
            <person name="Jhangiani S.N."/>
            <person name="Joshi V."/>
            <person name="Khan Z.M."/>
            <person name="Jackson L."/>
            <person name="Kovar C."/>
            <person name="Kowis A."/>
            <person name="Lee S."/>
            <person name="Lewis L.R."/>
            <person name="Margolis J."/>
            <person name="Morgan M."/>
            <person name="Nazareth L.V."/>
            <person name="Nguyen N."/>
            <person name="Okwuonu G."/>
            <person name="Parker D."/>
            <person name="Richards S."/>
            <person name="Ruiz S.J."/>
            <person name="Santibanez J."/>
            <person name="Savard J."/>
            <person name="Scherer S.E."/>
            <person name="Schneider B."/>
            <person name="Sodergren E."/>
            <person name="Tautz D."/>
            <person name="Vattahil S."/>
            <person name="Villasana D."/>
            <person name="White C.S."/>
            <person name="Wright R."/>
            <person name="Park Y."/>
            <person name="Beeman R.W."/>
            <person name="Lord J."/>
            <person name="Oppert B."/>
            <person name="Lorenzen M."/>
            <person name="Brown S."/>
            <person name="Wang L."/>
            <person name="Savard J."/>
            <person name="Tautz D."/>
            <person name="Richards S."/>
            <person name="Weinstock G."/>
            <person name="Gibbs R.A."/>
            <person name="Liu Y."/>
            <person name="Worley K."/>
            <person name="Weinstock G."/>
            <person name="Elsik C.G."/>
            <person name="Reese J.T."/>
            <person name="Elhaik E."/>
            <person name="Landan G."/>
            <person name="Graur D."/>
            <person name="Arensburger P."/>
            <person name="Atkinson P."/>
            <person name="Beeman R.W."/>
            <person name="Beidler J."/>
            <person name="Brown S.J."/>
            <person name="Demuth J.P."/>
            <person name="Drury D.W."/>
            <person name="Du Y.Z."/>
            <person name="Fujiwara H."/>
            <person name="Lorenzen M."/>
            <person name="Maselli V."/>
            <person name="Osanai M."/>
            <person name="Park Y."/>
            <person name="Robertson H.M."/>
            <person name="Tu Z."/>
            <person name="Wang J.J."/>
            <person name="Wang S."/>
            <person name="Richards S."/>
            <person name="Song H."/>
            <person name="Zhang L."/>
            <person name="Sodergren E."/>
            <person name="Werner D."/>
            <person name="Stanke M."/>
            <person name="Morgenstern B."/>
            <person name="Solovyev V."/>
            <person name="Kosarev P."/>
            <person name="Brown G."/>
            <person name="Chen H.C."/>
            <person name="Ermolaeva O."/>
            <person name="Hlavina W."/>
            <person name="Kapustin Y."/>
            <person name="Kiryutin B."/>
            <person name="Kitts P."/>
            <person name="Maglott D."/>
            <person name="Pruitt K."/>
            <person name="Sapojnikov V."/>
            <person name="Souvorov A."/>
            <person name="Mackey A.J."/>
            <person name="Waterhouse R.M."/>
            <person name="Wyder S."/>
            <person name="Zdobnov E.M."/>
            <person name="Zdobnov E.M."/>
            <person name="Wyder S."/>
            <person name="Kriventseva E.V."/>
            <person name="Kadowaki T."/>
            <person name="Bork P."/>
            <person name="Aranda M."/>
            <person name="Bao R."/>
            <person name="Beermann A."/>
            <person name="Berns N."/>
            <person name="Bolognesi R."/>
            <person name="Bonneton F."/>
            <person name="Bopp D."/>
            <person name="Brown S.J."/>
            <person name="Bucher G."/>
            <person name="Butts T."/>
            <person name="Chaumot A."/>
            <person name="Denell R.E."/>
            <person name="Ferrier D.E."/>
            <person name="Friedrich M."/>
            <person name="Gordon C.M."/>
            <person name="Jindra M."/>
            <person name="Klingler M."/>
            <person name="Lan Q."/>
            <person name="Lattorff H.M."/>
            <person name="Laudet V."/>
            <person name="von Levetsow C."/>
            <person name="Liu Z."/>
            <person name="Lutz R."/>
            <person name="Lynch J.A."/>
            <person name="da Fonseca R.N."/>
            <person name="Posnien N."/>
            <person name="Reuter R."/>
            <person name="Roth S."/>
            <person name="Savard J."/>
            <person name="Schinko J.B."/>
            <person name="Schmitt C."/>
            <person name="Schoppmeier M."/>
            <person name="Schroder R."/>
            <person name="Shippy T.D."/>
            <person name="Simonnet F."/>
            <person name="Marques-Souza H."/>
            <person name="Tautz D."/>
            <person name="Tomoyasu Y."/>
            <person name="Trauner J."/>
            <person name="Van der Zee M."/>
            <person name="Vervoort M."/>
            <person name="Wittkopp N."/>
            <person name="Wimmer E.A."/>
            <person name="Yang X."/>
            <person name="Jones A.K."/>
            <person name="Sattelle D.B."/>
            <person name="Ebert P.R."/>
            <person name="Nelson D."/>
            <person name="Scott J.G."/>
            <person name="Beeman R.W."/>
            <person name="Muthukrishnan S."/>
            <person name="Kramer K.J."/>
            <person name="Arakane Y."/>
            <person name="Beeman R.W."/>
            <person name="Zhu Q."/>
            <person name="Hogenkamp D."/>
            <person name="Dixit R."/>
            <person name="Oppert B."/>
            <person name="Jiang H."/>
            <person name="Zou Z."/>
            <person name="Marshall J."/>
            <person name="Elpidina E."/>
            <person name="Vinokurov K."/>
            <person name="Oppert C."/>
            <person name="Zou Z."/>
            <person name="Evans J."/>
            <person name="Lu Z."/>
            <person name="Zhao P."/>
            <person name="Sumathipala N."/>
            <person name="Altincicek B."/>
            <person name="Vilcinskas A."/>
            <person name="Williams M."/>
            <person name="Hultmark D."/>
            <person name="Hetru C."/>
            <person name="Jiang H."/>
            <person name="Grimmelikhuijzen C.J."/>
            <person name="Hauser F."/>
            <person name="Cazzamali G."/>
            <person name="Williamson M."/>
            <person name="Park Y."/>
            <person name="Li B."/>
            <person name="Tanaka Y."/>
            <person name="Predel R."/>
            <person name="Neupert S."/>
            <person name="Schachtner J."/>
            <person name="Verleyen P."/>
            <person name="Raible F."/>
            <person name="Bork P."/>
            <person name="Friedrich M."/>
            <person name="Walden K.K."/>
            <person name="Robertson H.M."/>
            <person name="Angeli S."/>
            <person name="Foret S."/>
            <person name="Bucher G."/>
            <person name="Schuetz S."/>
            <person name="Maleszka R."/>
            <person name="Wimmer E.A."/>
            <person name="Beeman R.W."/>
            <person name="Lorenzen M."/>
            <person name="Tomoyasu Y."/>
            <person name="Miller S.C."/>
            <person name="Grossmann D."/>
            <person name="Bucher G."/>
        </authorList>
    </citation>
    <scope>NUCLEOTIDE SEQUENCE [LARGE SCALE GENOMIC DNA]</scope>
    <source>
        <strain evidence="4 5">Georgia GA2</strain>
    </source>
</reference>
<evidence type="ECO:0000259" key="3">
    <source>
        <dbReference type="PROSITE" id="PS51064"/>
    </source>
</evidence>
<dbReference type="GO" id="GO:0007265">
    <property type="term" value="P:Ras protein signal transduction"/>
    <property type="evidence" value="ECO:0000318"/>
    <property type="project" value="GO_Central"/>
</dbReference>
<dbReference type="InterPro" id="IPR001849">
    <property type="entry name" value="PH_domain"/>
</dbReference>
<dbReference type="KEGG" id="tca:660219"/>
<dbReference type="GO" id="GO:0007169">
    <property type="term" value="P:cell surface receptor protein tyrosine kinase signaling pathway"/>
    <property type="evidence" value="ECO:0000318"/>
    <property type="project" value="GO_Central"/>
</dbReference>
<proteinExistence type="predicted"/>
<dbReference type="PROSITE" id="PS50003">
    <property type="entry name" value="PH_DOMAIN"/>
    <property type="match status" value="1"/>
</dbReference>
<sequence>MENENEVHRGFLLLPPSGKLLMKKSWQQKYCYLYKASKFGIERLEIYDSPDKSKGPPVRIITLKNCIKLTPEADTRFTITTKANACPYEFCALNFEEKQKWLSAFQAVAFPDDVSALTSIEEDNDLYCSSGEGIFNVRIHPSAASERCGLDSGSMYTLVLTSTAMQLKSPFDGAVLYTWPYCFIRRYGYKGGKFTFEAGRKCDSGEGTFFLEHSNQQEIFRVLSSKMKSMKKLLKEDSNPSLPLLECGDNQFHAALSMEARSRSPLPPSPTASTTLHDIDSSTSSTSSILETRPKPVKPPRKSLATKQINTYEPIDKYDKIEYRNDAWKTLGVDDVRHTENPGVGDDDEVYMSWGDQKTSPSIIPAHKAPKIITQTSIEDNYDKLDFFGSSNKLNVKSGYKQISVASGLNTVTAPAFNDYDEVQPALEEIRLADDKHLGYALVRKSSGKELKNVDHDFHNNEPYAVISKPKRV</sequence>
<dbReference type="Pfam" id="PF02174">
    <property type="entry name" value="IRS"/>
    <property type="match status" value="1"/>
</dbReference>
<feature type="domain" description="PH" evidence="2">
    <location>
        <begin position="5"/>
        <end position="110"/>
    </location>
</feature>
<dbReference type="OrthoDB" id="6243387at2759"/>
<dbReference type="PhylomeDB" id="D6X437"/>
<dbReference type="InterPro" id="IPR002404">
    <property type="entry name" value="IRS_PTB"/>
</dbReference>
<feature type="region of interest" description="Disordered" evidence="1">
    <location>
        <begin position="259"/>
        <end position="304"/>
    </location>
</feature>
<dbReference type="eggNOG" id="KOG4047">
    <property type="taxonomic scope" value="Eukaryota"/>
</dbReference>
<evidence type="ECO:0000313" key="5">
    <source>
        <dbReference type="Proteomes" id="UP000007266"/>
    </source>
</evidence>
<reference evidence="4 5" key="2">
    <citation type="journal article" date="2010" name="Nucleic Acids Res.">
        <title>BeetleBase in 2010: revisions to provide comprehensive genomic information for Tribolium castaneum.</title>
        <authorList>
            <person name="Kim H.S."/>
            <person name="Murphy T."/>
            <person name="Xia J."/>
            <person name="Caragea D."/>
            <person name="Park Y."/>
            <person name="Beeman R.W."/>
            <person name="Lorenzen M.D."/>
            <person name="Butcher S."/>
            <person name="Manak J.R."/>
            <person name="Brown S.J."/>
        </authorList>
    </citation>
    <scope>GENOME REANNOTATION</scope>
    <source>
        <strain evidence="4 5">Georgia GA2</strain>
    </source>
</reference>
<accession>D6X437</accession>
<evidence type="ECO:0000313" key="4">
    <source>
        <dbReference type="EMBL" id="EEZ97502.1"/>
    </source>
</evidence>
<dbReference type="SMART" id="SM00310">
    <property type="entry name" value="PTBI"/>
    <property type="match status" value="1"/>
</dbReference>
<feature type="domain" description="IRS-type PTB" evidence="3">
    <location>
        <begin position="131"/>
        <end position="237"/>
    </location>
</feature>
<evidence type="ECO:0000259" key="2">
    <source>
        <dbReference type="PROSITE" id="PS50003"/>
    </source>
</evidence>
<organism evidence="4 5">
    <name type="scientific">Tribolium castaneum</name>
    <name type="common">Red flour beetle</name>
    <dbReference type="NCBI Taxonomy" id="7070"/>
    <lineage>
        <taxon>Eukaryota</taxon>
        <taxon>Metazoa</taxon>
        <taxon>Ecdysozoa</taxon>
        <taxon>Arthropoda</taxon>
        <taxon>Hexapoda</taxon>
        <taxon>Insecta</taxon>
        <taxon>Pterygota</taxon>
        <taxon>Neoptera</taxon>
        <taxon>Endopterygota</taxon>
        <taxon>Coleoptera</taxon>
        <taxon>Polyphaga</taxon>
        <taxon>Cucujiformia</taxon>
        <taxon>Tenebrionidae</taxon>
        <taxon>Tenebrionidae incertae sedis</taxon>
        <taxon>Tribolium</taxon>
    </lineage>
</organism>
<gene>
    <name evidence="4" type="primary">AUGUSTUS-3.0.2_11346</name>
    <name evidence="4" type="ORF">TcasGA2_TC011346</name>
</gene>
<dbReference type="Gene3D" id="2.30.29.30">
    <property type="entry name" value="Pleckstrin-homology domain (PH domain)/Phosphotyrosine-binding domain (PTB)"/>
    <property type="match status" value="2"/>
</dbReference>
<name>D6X437_TRICA</name>
<dbReference type="Pfam" id="PF00169">
    <property type="entry name" value="PH"/>
    <property type="match status" value="1"/>
</dbReference>
<keyword evidence="5" id="KW-1185">Reference proteome</keyword>
<dbReference type="PROSITE" id="PS51064">
    <property type="entry name" value="IRS_PTB"/>
    <property type="match status" value="1"/>
</dbReference>